<keyword evidence="3" id="KW-1185">Reference proteome</keyword>
<evidence type="ECO:0000313" key="2">
    <source>
        <dbReference type="EMBL" id="BBE50950.1"/>
    </source>
</evidence>
<gene>
    <name evidence="2" type="ORF">OYT1_ch1393</name>
</gene>
<dbReference type="RefSeq" id="WP_088178224.1">
    <property type="nucleotide sequence ID" value="NZ_AP018738.1"/>
</dbReference>
<dbReference type="STRING" id="1188319.OYT1_02053"/>
<organism evidence="2 3">
    <name type="scientific">Ferriphaselus amnicola</name>
    <dbReference type="NCBI Taxonomy" id="1188319"/>
    <lineage>
        <taxon>Bacteria</taxon>
        <taxon>Pseudomonadati</taxon>
        <taxon>Pseudomonadota</taxon>
        <taxon>Betaproteobacteria</taxon>
        <taxon>Nitrosomonadales</taxon>
        <taxon>Gallionellaceae</taxon>
        <taxon>Ferriphaselus</taxon>
    </lineage>
</organism>
<feature type="compositionally biased region" description="Polar residues" evidence="1">
    <location>
        <begin position="1"/>
        <end position="22"/>
    </location>
</feature>
<name>A0A2Z6GC26_9PROT</name>
<dbReference type="Proteomes" id="UP000033070">
    <property type="component" value="Chromosome"/>
</dbReference>
<dbReference type="KEGG" id="fam:OYT1_ch1393"/>
<feature type="region of interest" description="Disordered" evidence="1">
    <location>
        <begin position="1"/>
        <end position="61"/>
    </location>
</feature>
<evidence type="ECO:0008006" key="4">
    <source>
        <dbReference type="Google" id="ProtNLM"/>
    </source>
</evidence>
<feature type="region of interest" description="Disordered" evidence="1">
    <location>
        <begin position="429"/>
        <end position="457"/>
    </location>
</feature>
<evidence type="ECO:0000313" key="3">
    <source>
        <dbReference type="Proteomes" id="UP000033070"/>
    </source>
</evidence>
<evidence type="ECO:0000256" key="1">
    <source>
        <dbReference type="SAM" id="MobiDB-lite"/>
    </source>
</evidence>
<sequence>MSKPKNQPSDMSEGVSLTSPSPATHERAALANDGGDARGSARTAGGSKRGDFQGAPPTNRAPLNYIHEETQLLRFGVDSLYLSYPGVMSDEWDQKLARLKTLAQQEEEVAQAVAQISICDHLFEVRDRGAGRFSYVLVDNAFRIQASNARSKSLPLAYVQISSEYLTHAGIEQAETALRYVVNTLGLVSEPANVSRVDLFADFSASCEMDAFEPLRDWVTRVESLSLHYSYGLFSGWSFGSGGDIVARLYNKTLEIEKKSKKFYLHDLWQQQGWDGNCPVWRMEFEAKRNALVSLNLPKLSDLLPNLAALWRYLTEKWLRLTIPIETDSNRTRWGNHPLWDFITEAFDTETETPKLERFYPTRLPQDERLFVHGLGGLTSFMASRGIEDMGEGIGEYFHQAKEYHAVRSGKHNGIERYVGKKVKGKNRRFNTVQNPDGAPPFDEAASAAYRKASNGE</sequence>
<reference evidence="2 3" key="1">
    <citation type="submission" date="2018-06" db="EMBL/GenBank/DDBJ databases">
        <title>OYT1 Genome Sequencing.</title>
        <authorList>
            <person name="Kato S."/>
            <person name="Itoh T."/>
            <person name="Ohkuma M."/>
        </authorList>
    </citation>
    <scope>NUCLEOTIDE SEQUENCE [LARGE SCALE GENOMIC DNA]</scope>
    <source>
        <strain evidence="2 3">OYT1</strain>
    </source>
</reference>
<dbReference type="OrthoDB" id="5396022at2"/>
<protein>
    <recommendedName>
        <fullName evidence="4">Replication initiation factor</fullName>
    </recommendedName>
</protein>
<dbReference type="EMBL" id="AP018738">
    <property type="protein sequence ID" value="BBE50950.1"/>
    <property type="molecule type" value="Genomic_DNA"/>
</dbReference>
<proteinExistence type="predicted"/>
<accession>A0A2Z6GC26</accession>
<dbReference type="AlphaFoldDB" id="A0A2Z6GC26"/>